<evidence type="ECO:0000313" key="2">
    <source>
        <dbReference type="EMBL" id="CAL7941669.1"/>
    </source>
</evidence>
<gene>
    <name evidence="2" type="ORF">XYLVIOL_LOCUS5121</name>
</gene>
<keyword evidence="1" id="KW-0472">Membrane</keyword>
<comment type="caution">
    <text evidence="2">The sequence shown here is derived from an EMBL/GenBank/DDBJ whole genome shotgun (WGS) entry which is preliminary data.</text>
</comment>
<keyword evidence="1" id="KW-1133">Transmembrane helix</keyword>
<organism evidence="2 3">
    <name type="scientific">Xylocopa violacea</name>
    <name type="common">Violet carpenter bee</name>
    <name type="synonym">Apis violacea</name>
    <dbReference type="NCBI Taxonomy" id="135666"/>
    <lineage>
        <taxon>Eukaryota</taxon>
        <taxon>Metazoa</taxon>
        <taxon>Ecdysozoa</taxon>
        <taxon>Arthropoda</taxon>
        <taxon>Hexapoda</taxon>
        <taxon>Insecta</taxon>
        <taxon>Pterygota</taxon>
        <taxon>Neoptera</taxon>
        <taxon>Endopterygota</taxon>
        <taxon>Hymenoptera</taxon>
        <taxon>Apocrita</taxon>
        <taxon>Aculeata</taxon>
        <taxon>Apoidea</taxon>
        <taxon>Anthophila</taxon>
        <taxon>Apidae</taxon>
        <taxon>Xylocopa</taxon>
        <taxon>Xylocopa</taxon>
    </lineage>
</organism>
<sequence length="182" mass="21053">MRFSRLLKHPHFIQVICSRVNAIKSLLTCNLFKVYVHLLFILMRKAVLPHWFNIFIEKSVPISFEQLQPLARASDFISIAKYTVSAFGIFTLYWNLLSNLPSTKIRIFVSTIREDINISINFLLFRQITNMCSNRRFAVSLIAPHWPGSNFLRMHPAANLGSIPNPSRSVYFVYSTYLAVVL</sequence>
<name>A0ABP1NP59_XYLVO</name>
<accession>A0ABP1NP59</accession>
<protein>
    <submittedName>
        <fullName evidence="2">Uncharacterized protein</fullName>
    </submittedName>
</protein>
<keyword evidence="1" id="KW-0812">Transmembrane</keyword>
<feature type="transmembrane region" description="Helical" evidence="1">
    <location>
        <begin position="76"/>
        <end position="96"/>
    </location>
</feature>
<proteinExistence type="predicted"/>
<evidence type="ECO:0000256" key="1">
    <source>
        <dbReference type="SAM" id="Phobius"/>
    </source>
</evidence>
<keyword evidence="3" id="KW-1185">Reference proteome</keyword>
<evidence type="ECO:0000313" key="3">
    <source>
        <dbReference type="Proteomes" id="UP001642520"/>
    </source>
</evidence>
<dbReference type="EMBL" id="CAXAJV020001292">
    <property type="protein sequence ID" value="CAL7941669.1"/>
    <property type="molecule type" value="Genomic_DNA"/>
</dbReference>
<dbReference type="Proteomes" id="UP001642520">
    <property type="component" value="Unassembled WGS sequence"/>
</dbReference>
<reference evidence="2 3" key="1">
    <citation type="submission" date="2024-08" db="EMBL/GenBank/DDBJ databases">
        <authorList>
            <person name="Will J Nash"/>
            <person name="Angela Man"/>
            <person name="Seanna McTaggart"/>
            <person name="Kendall Baker"/>
            <person name="Tom Barker"/>
            <person name="Leah Catchpole"/>
            <person name="Alex Durrant"/>
            <person name="Karim Gharbi"/>
            <person name="Naomi Irish"/>
            <person name="Gemy Kaithakottil"/>
            <person name="Debby Ku"/>
            <person name="Aaliyah Providence"/>
            <person name="Felix Shaw"/>
            <person name="David Swarbreck"/>
            <person name="Chris Watkins"/>
            <person name="Ann M. McCartney"/>
            <person name="Giulio Formenti"/>
            <person name="Alice Mouton"/>
            <person name="Noel Vella"/>
            <person name="Bjorn M von Reumont"/>
            <person name="Adriana Vella"/>
            <person name="Wilfried Haerty"/>
        </authorList>
    </citation>
    <scope>NUCLEOTIDE SEQUENCE [LARGE SCALE GENOMIC DNA]</scope>
</reference>